<dbReference type="EMBL" id="CP113361">
    <property type="protein sequence ID" value="WAI00989.1"/>
    <property type="molecule type" value="Genomic_DNA"/>
</dbReference>
<dbReference type="AlphaFoldDB" id="A0A9X9S326"/>
<keyword evidence="2" id="KW-1185">Reference proteome</keyword>
<accession>A0A9X9S326</accession>
<dbReference type="Proteomes" id="UP001163096">
    <property type="component" value="Chromosome"/>
</dbReference>
<dbReference type="GeneID" id="76835694"/>
<protein>
    <submittedName>
        <fullName evidence="1">Uncharacterized protein</fullName>
    </submittedName>
</protein>
<sequence>MKLRKDVRALSLLMVIALVGAIFVPAVSADNVEISNSVQLDENLQAGDFIISNSNSCVKASEILKNIDPEFYQNLSEDQKKEFDNMDVNIPDLNDPEGTSEFNIKAIKEESDSKTTFEITAYISGYVDINYDSWLGLNGAFYEAKQTSTVLMPEMETKAYLNYRPNSNSNWVVKGSAEEAATYCYTVEAGDVEWSPDDGDYQTVGTIYGVFPPGFVPLTYFEVANSRIMTLS</sequence>
<evidence type="ECO:0000313" key="2">
    <source>
        <dbReference type="Proteomes" id="UP001163096"/>
    </source>
</evidence>
<proteinExistence type="predicted"/>
<dbReference type="KEGG" id="mou:OU421_11290"/>
<dbReference type="RefSeq" id="WP_268186196.1">
    <property type="nucleotide sequence ID" value="NZ_CP113361.1"/>
</dbReference>
<organism evidence="1 2">
    <name type="scientific">Methanogenium organophilum</name>
    <dbReference type="NCBI Taxonomy" id="2199"/>
    <lineage>
        <taxon>Archaea</taxon>
        <taxon>Methanobacteriati</taxon>
        <taxon>Methanobacteriota</taxon>
        <taxon>Stenosarchaea group</taxon>
        <taxon>Methanomicrobia</taxon>
        <taxon>Methanomicrobiales</taxon>
        <taxon>Methanomicrobiaceae</taxon>
        <taxon>Methanogenium</taxon>
    </lineage>
</organism>
<reference evidence="1" key="1">
    <citation type="submission" date="2022-11" db="EMBL/GenBank/DDBJ databases">
        <title>Complete genome sequence of Methanogenium organophilum DSM 3596.</title>
        <authorList>
            <person name="Chen S.-C."/>
            <person name="Lai S.-J."/>
            <person name="You Y.-T."/>
        </authorList>
    </citation>
    <scope>NUCLEOTIDE SEQUENCE</scope>
    <source>
        <strain evidence="1">DSM 3596</strain>
    </source>
</reference>
<gene>
    <name evidence="1" type="ORF">OU421_11290</name>
</gene>
<name>A0A9X9S326_METOG</name>
<evidence type="ECO:0000313" key="1">
    <source>
        <dbReference type="EMBL" id="WAI00989.1"/>
    </source>
</evidence>